<dbReference type="AlphaFoldDB" id="A0A328A873"/>
<dbReference type="Gene3D" id="3.90.550.10">
    <property type="entry name" value="Spore Coat Polysaccharide Biosynthesis Protein SpsA, Chain A"/>
    <property type="match status" value="1"/>
</dbReference>
<organism evidence="2 3">
    <name type="scientific">Phenylobacterium deserti</name>
    <dbReference type="NCBI Taxonomy" id="1914756"/>
    <lineage>
        <taxon>Bacteria</taxon>
        <taxon>Pseudomonadati</taxon>
        <taxon>Pseudomonadota</taxon>
        <taxon>Alphaproteobacteria</taxon>
        <taxon>Caulobacterales</taxon>
        <taxon>Caulobacteraceae</taxon>
        <taxon>Phenylobacterium</taxon>
    </lineage>
</organism>
<dbReference type="CDD" id="cd00761">
    <property type="entry name" value="Glyco_tranf_GTA_type"/>
    <property type="match status" value="1"/>
</dbReference>
<keyword evidence="3" id="KW-1185">Reference proteome</keyword>
<dbReference type="SUPFAM" id="SSF53448">
    <property type="entry name" value="Nucleotide-diphospho-sugar transferases"/>
    <property type="match status" value="1"/>
</dbReference>
<dbReference type="EMBL" id="QFYR01000006">
    <property type="protein sequence ID" value="RAK50701.1"/>
    <property type="molecule type" value="Genomic_DNA"/>
</dbReference>
<evidence type="ECO:0000313" key="2">
    <source>
        <dbReference type="EMBL" id="RAK50701.1"/>
    </source>
</evidence>
<evidence type="ECO:0000313" key="3">
    <source>
        <dbReference type="Proteomes" id="UP000249725"/>
    </source>
</evidence>
<feature type="domain" description="Glycosyltransferase 2-like" evidence="1">
    <location>
        <begin position="9"/>
        <end position="136"/>
    </location>
</feature>
<proteinExistence type="predicted"/>
<dbReference type="GO" id="GO:0016758">
    <property type="term" value="F:hexosyltransferase activity"/>
    <property type="evidence" value="ECO:0007669"/>
    <property type="project" value="UniProtKB-ARBA"/>
</dbReference>
<dbReference type="RefSeq" id="WP_111516430.1">
    <property type="nucleotide sequence ID" value="NZ_QFYR01000006.1"/>
</dbReference>
<dbReference type="InterPro" id="IPR001173">
    <property type="entry name" value="Glyco_trans_2-like"/>
</dbReference>
<sequence length="330" mass="36634">MNDNQPVVSVITANFNGAAHLAAAVRSVLDQTLASLELIIVDDGSSDDSLAVIGQAAAGDPRVRVFVQPRNGGPAVARNRALDEARGRWIAVFDSDDLMEPDRLERLVARAEADGADMVVDNLMVFQDGSLQPGKPFLAGRGFVQPRWIDLAEYIAGARLYSRGPVLGYLKPLFRAASLQTPKLRYREDLRIGEDYDLVLRLLLRGRKLRLEPAALYRYRKHGASISHVMRREHIEQMIAADGALDAEFMRQPKDVRQAQAARRRSLRNALVYDRVIERLKARDLPRAMAASLTSPSVWPLLTMPITARLKRLAARLKRPGAPPVRPVTA</sequence>
<reference evidence="3" key="1">
    <citation type="submission" date="2018-05" db="EMBL/GenBank/DDBJ databases">
        <authorList>
            <person name="Li X."/>
        </authorList>
    </citation>
    <scope>NUCLEOTIDE SEQUENCE [LARGE SCALE GENOMIC DNA]</scope>
    <source>
        <strain evidence="3">YIM 73061</strain>
    </source>
</reference>
<evidence type="ECO:0000259" key="1">
    <source>
        <dbReference type="Pfam" id="PF00535"/>
    </source>
</evidence>
<dbReference type="InterPro" id="IPR029044">
    <property type="entry name" value="Nucleotide-diphossugar_trans"/>
</dbReference>
<dbReference type="OrthoDB" id="8097803at2"/>
<protein>
    <submittedName>
        <fullName evidence="2">Glycosyl transferase</fullName>
    </submittedName>
</protein>
<gene>
    <name evidence="2" type="ORF">DJ018_18290</name>
</gene>
<dbReference type="Proteomes" id="UP000249725">
    <property type="component" value="Unassembled WGS sequence"/>
</dbReference>
<dbReference type="Pfam" id="PF00535">
    <property type="entry name" value="Glycos_transf_2"/>
    <property type="match status" value="1"/>
</dbReference>
<keyword evidence="2" id="KW-0808">Transferase</keyword>
<dbReference type="PANTHER" id="PTHR22916:SF3">
    <property type="entry name" value="UDP-GLCNAC:BETAGAL BETA-1,3-N-ACETYLGLUCOSAMINYLTRANSFERASE-LIKE PROTEIN 1"/>
    <property type="match status" value="1"/>
</dbReference>
<name>A0A328A873_9CAUL</name>
<dbReference type="PANTHER" id="PTHR22916">
    <property type="entry name" value="GLYCOSYLTRANSFERASE"/>
    <property type="match status" value="1"/>
</dbReference>
<comment type="caution">
    <text evidence="2">The sequence shown here is derived from an EMBL/GenBank/DDBJ whole genome shotgun (WGS) entry which is preliminary data.</text>
</comment>
<accession>A0A328A873</accession>